<evidence type="ECO:0000313" key="3">
    <source>
        <dbReference type="Proteomes" id="UP000504636"/>
    </source>
</evidence>
<dbReference type="EMBL" id="MU003730">
    <property type="protein sequence ID" value="KAF2801467.1"/>
    <property type="molecule type" value="Genomic_DNA"/>
</dbReference>
<accession>A0A6A6Y0X6</accession>
<dbReference type="RefSeq" id="XP_033568431.1">
    <property type="nucleotide sequence ID" value="XM_033726370.1"/>
</dbReference>
<reference evidence="4" key="2">
    <citation type="submission" date="2020-04" db="EMBL/GenBank/DDBJ databases">
        <authorList>
            <consortium name="NCBI Genome Project"/>
        </authorList>
    </citation>
    <scope>NUCLEOTIDE SEQUENCE</scope>
    <source>
        <strain evidence="4">CBS 304.34</strain>
    </source>
</reference>
<name>A0A6A6Y0X6_9PEZI</name>
<dbReference type="Proteomes" id="UP000504636">
    <property type="component" value="Unplaced"/>
</dbReference>
<reference evidence="4" key="3">
    <citation type="submission" date="2025-04" db="UniProtKB">
        <authorList>
            <consortium name="RefSeq"/>
        </authorList>
    </citation>
    <scope>IDENTIFICATION</scope>
    <source>
        <strain evidence="4">CBS 304.34</strain>
    </source>
</reference>
<proteinExistence type="predicted"/>
<feature type="region of interest" description="Disordered" evidence="1">
    <location>
        <begin position="1"/>
        <end position="21"/>
    </location>
</feature>
<gene>
    <name evidence="2 4" type="ORF">BDZ99DRAFT_528418</name>
</gene>
<evidence type="ECO:0000313" key="2">
    <source>
        <dbReference type="EMBL" id="KAF2801467.1"/>
    </source>
</evidence>
<sequence>MPTQNQDDHDSPSSSQSASKPCTIEFGYLGRPAKYTRHLFEGSSTKLADGESKFLLFIVEHEEDDQIDVRFPKGATARTAGGDSISLERRISDLQRRFWTIDQRLGFPRSPSSHDYCPMPGLGCNDENGLTATWYKKDIEGEDLGVFVVFGRASRHIHPGYGHKKMPQTPTCSVRVEWGNCWMTVSRELRSEYSDALYDTIISLKPTTKLPRSTIARLPNIPEEQE</sequence>
<dbReference type="OrthoDB" id="10346978at2759"/>
<reference evidence="2 4" key="1">
    <citation type="journal article" date="2020" name="Stud. Mycol.">
        <title>101 Dothideomycetes genomes: a test case for predicting lifestyles and emergence of pathogens.</title>
        <authorList>
            <person name="Haridas S."/>
            <person name="Albert R."/>
            <person name="Binder M."/>
            <person name="Bloem J."/>
            <person name="Labutti K."/>
            <person name="Salamov A."/>
            <person name="Andreopoulos B."/>
            <person name="Baker S."/>
            <person name="Barry K."/>
            <person name="Bills G."/>
            <person name="Bluhm B."/>
            <person name="Cannon C."/>
            <person name="Castanera R."/>
            <person name="Culley D."/>
            <person name="Daum C."/>
            <person name="Ezra D."/>
            <person name="Gonzalez J."/>
            <person name="Henrissat B."/>
            <person name="Kuo A."/>
            <person name="Liang C."/>
            <person name="Lipzen A."/>
            <person name="Lutzoni F."/>
            <person name="Magnuson J."/>
            <person name="Mondo S."/>
            <person name="Nolan M."/>
            <person name="Ohm R."/>
            <person name="Pangilinan J."/>
            <person name="Park H.-J."/>
            <person name="Ramirez L."/>
            <person name="Alfaro M."/>
            <person name="Sun H."/>
            <person name="Tritt A."/>
            <person name="Yoshinaga Y."/>
            <person name="Zwiers L.-H."/>
            <person name="Turgeon B."/>
            <person name="Goodwin S."/>
            <person name="Spatafora J."/>
            <person name="Crous P."/>
            <person name="Grigoriev I."/>
        </authorList>
    </citation>
    <scope>NUCLEOTIDE SEQUENCE</scope>
    <source>
        <strain evidence="2 4">CBS 304.34</strain>
    </source>
</reference>
<dbReference type="GeneID" id="54467263"/>
<dbReference type="AlphaFoldDB" id="A0A6A6Y0X6"/>
<feature type="compositionally biased region" description="Basic and acidic residues" evidence="1">
    <location>
        <begin position="1"/>
        <end position="11"/>
    </location>
</feature>
<protein>
    <submittedName>
        <fullName evidence="2 4">Uncharacterized protein</fullName>
    </submittedName>
</protein>
<evidence type="ECO:0000313" key="4">
    <source>
        <dbReference type="RefSeq" id="XP_033568431.1"/>
    </source>
</evidence>
<keyword evidence="3" id="KW-1185">Reference proteome</keyword>
<evidence type="ECO:0000256" key="1">
    <source>
        <dbReference type="SAM" id="MobiDB-lite"/>
    </source>
</evidence>
<organism evidence="2">
    <name type="scientific">Mytilinidion resinicola</name>
    <dbReference type="NCBI Taxonomy" id="574789"/>
    <lineage>
        <taxon>Eukaryota</taxon>
        <taxon>Fungi</taxon>
        <taxon>Dikarya</taxon>
        <taxon>Ascomycota</taxon>
        <taxon>Pezizomycotina</taxon>
        <taxon>Dothideomycetes</taxon>
        <taxon>Pleosporomycetidae</taxon>
        <taxon>Mytilinidiales</taxon>
        <taxon>Mytilinidiaceae</taxon>
        <taxon>Mytilinidion</taxon>
    </lineage>
</organism>